<sequence length="125" mass="13236">MDTHTGTPEPLPHWFTHAALAAASSIILAIAITVYQHGLPSASAANYIWVPVFAAAVVLAQHWPGHMFIVGVLAVYFYLSTGLPFVGALLPAGAMFLAAHNWVGAQMAEAGLFPGVSARDRVDRD</sequence>
<keyword evidence="3" id="KW-1185">Reference proteome</keyword>
<feature type="transmembrane region" description="Helical" evidence="1">
    <location>
        <begin position="75"/>
        <end position="98"/>
    </location>
</feature>
<organism evidence="2 3">
    <name type="scientific">Jonesia denitrificans (strain ATCC 14870 / DSM 20603 / BCRC 15368 / CIP 55.134 / JCM 11481 / NBRC 15587 / NCTC 10816 / Prevot 55134)</name>
    <name type="common">Listeria denitrificans</name>
    <dbReference type="NCBI Taxonomy" id="471856"/>
    <lineage>
        <taxon>Bacteria</taxon>
        <taxon>Bacillati</taxon>
        <taxon>Actinomycetota</taxon>
        <taxon>Actinomycetes</taxon>
        <taxon>Micrococcales</taxon>
        <taxon>Jonesiaceae</taxon>
        <taxon>Jonesia</taxon>
    </lineage>
</organism>
<dbReference type="KEGG" id="jde:Jden_0095"/>
<protein>
    <submittedName>
        <fullName evidence="2">Uncharacterized protein</fullName>
    </submittedName>
</protein>
<evidence type="ECO:0000313" key="3">
    <source>
        <dbReference type="Proteomes" id="UP000000628"/>
    </source>
</evidence>
<keyword evidence="1" id="KW-0812">Transmembrane</keyword>
<dbReference type="EMBL" id="CP001706">
    <property type="protein sequence ID" value="ACV07771.1"/>
    <property type="molecule type" value="Genomic_DNA"/>
</dbReference>
<proteinExistence type="predicted"/>
<evidence type="ECO:0000313" key="2">
    <source>
        <dbReference type="EMBL" id="ACV07771.1"/>
    </source>
</evidence>
<dbReference type="AlphaFoldDB" id="C7R593"/>
<name>C7R593_JONDD</name>
<dbReference type="HOGENOM" id="CLU_1989625_0_0_11"/>
<gene>
    <name evidence="2" type="ordered locus">Jden_0095</name>
</gene>
<feature type="transmembrane region" description="Helical" evidence="1">
    <location>
        <begin position="14"/>
        <end position="35"/>
    </location>
</feature>
<feature type="transmembrane region" description="Helical" evidence="1">
    <location>
        <begin position="47"/>
        <end position="63"/>
    </location>
</feature>
<dbReference type="RefSeq" id="WP_012805876.1">
    <property type="nucleotide sequence ID" value="NC_013174.1"/>
</dbReference>
<keyword evidence="1" id="KW-0472">Membrane</keyword>
<dbReference type="Proteomes" id="UP000000628">
    <property type="component" value="Chromosome"/>
</dbReference>
<evidence type="ECO:0000256" key="1">
    <source>
        <dbReference type="SAM" id="Phobius"/>
    </source>
</evidence>
<keyword evidence="1" id="KW-1133">Transmembrane helix</keyword>
<accession>C7R593</accession>
<reference evidence="2 3" key="1">
    <citation type="journal article" date="2009" name="Stand. Genomic Sci.">
        <title>Complete genome sequence of Jonesia denitrificans type strain (Prevot 55134).</title>
        <authorList>
            <person name="Pukall R."/>
            <person name="Gehrich-Schroter G."/>
            <person name="Lapidus A."/>
            <person name="Nolan M."/>
            <person name="Glavina Del Rio T."/>
            <person name="Lucas S."/>
            <person name="Chen F."/>
            <person name="Tice H."/>
            <person name="Pitluck S."/>
            <person name="Cheng J.F."/>
            <person name="Copeland A."/>
            <person name="Saunders E."/>
            <person name="Brettin T."/>
            <person name="Detter J.C."/>
            <person name="Bruce D."/>
            <person name="Goodwin L."/>
            <person name="Pati A."/>
            <person name="Ivanova N."/>
            <person name="Mavromatis K."/>
            <person name="Ovchinnikova G."/>
            <person name="Chen A."/>
            <person name="Palaniappan K."/>
            <person name="Land M."/>
            <person name="Hauser L."/>
            <person name="Chang Y.J."/>
            <person name="Jeffries C.D."/>
            <person name="Chain P."/>
            <person name="Goker M."/>
            <person name="Bristow J."/>
            <person name="Eisen J.A."/>
            <person name="Markowitz V."/>
            <person name="Hugenholtz P."/>
            <person name="Kyrpides N.C."/>
            <person name="Klenk H.P."/>
            <person name="Han C."/>
        </authorList>
    </citation>
    <scope>NUCLEOTIDE SEQUENCE [LARGE SCALE GENOMIC DNA]</scope>
    <source>
        <strain evidence="3">ATCC 14870 / DSM 20603 / BCRC 15368 / CIP 55.134 / JCM 11481 / NBRC 15587 / NCTC 10816 / Prevot 55134</strain>
    </source>
</reference>